<keyword evidence="4" id="KW-1185">Reference proteome</keyword>
<keyword evidence="1" id="KW-0472">Membrane</keyword>
<evidence type="ECO:0000313" key="4">
    <source>
        <dbReference type="Proteomes" id="UP001221208"/>
    </source>
</evidence>
<protein>
    <submittedName>
        <fullName evidence="3">Alpha/beta fold hydrolase</fullName>
    </submittedName>
</protein>
<feature type="transmembrane region" description="Helical" evidence="1">
    <location>
        <begin position="35"/>
        <end position="57"/>
    </location>
</feature>
<dbReference type="PANTHER" id="PTHR37946:SF1">
    <property type="entry name" value="SLL1969 PROTEIN"/>
    <property type="match status" value="1"/>
</dbReference>
<evidence type="ECO:0000313" key="3">
    <source>
        <dbReference type="EMBL" id="MDC8760108.1"/>
    </source>
</evidence>
<evidence type="ECO:0000259" key="2">
    <source>
        <dbReference type="Pfam" id="PF00561"/>
    </source>
</evidence>
<dbReference type="PANTHER" id="PTHR37946">
    <property type="entry name" value="SLL1969 PROTEIN"/>
    <property type="match status" value="1"/>
</dbReference>
<name>A0ABT5K6S1_9BURK</name>
<organism evidence="3 4">
    <name type="scientific">Janthinobacterium fluminis</name>
    <dbReference type="NCBI Taxonomy" id="2987524"/>
    <lineage>
        <taxon>Bacteria</taxon>
        <taxon>Pseudomonadati</taxon>
        <taxon>Pseudomonadota</taxon>
        <taxon>Betaproteobacteria</taxon>
        <taxon>Burkholderiales</taxon>
        <taxon>Oxalobacteraceae</taxon>
        <taxon>Janthinobacterium</taxon>
    </lineage>
</organism>
<evidence type="ECO:0000256" key="1">
    <source>
        <dbReference type="SAM" id="Phobius"/>
    </source>
</evidence>
<accession>A0ABT5K6S1</accession>
<dbReference type="RefSeq" id="WP_273673698.1">
    <property type="nucleotide sequence ID" value="NZ_JAQQXR010000010.1"/>
</dbReference>
<keyword evidence="3" id="KW-0378">Hydrolase</keyword>
<dbReference type="InterPro" id="IPR000073">
    <property type="entry name" value="AB_hydrolase_1"/>
</dbReference>
<dbReference type="SUPFAM" id="SSF53474">
    <property type="entry name" value="alpha/beta-Hydrolases"/>
    <property type="match status" value="1"/>
</dbReference>
<dbReference type="Gene3D" id="3.40.50.1820">
    <property type="entry name" value="alpha/beta hydrolase"/>
    <property type="match status" value="1"/>
</dbReference>
<dbReference type="Proteomes" id="UP001221208">
    <property type="component" value="Unassembled WGS sequence"/>
</dbReference>
<sequence>MIARILKLLLALQLLLLAGLWLALLKVWPALPAGAGLALAVAALLALRLLITANNFLLSWRCRSVTPAPYRPSPAARLRLFAGEFVATLLSSSWSMAWPRLDTFAGRGGAGLPVLLVHGYVCNRGYWAPLSRRLRRAGISHAAVDLEPLGAGIDDYAPLLRRAIAALCAASGSAQVILVCHSMGGLVARAYLRSDGEARVARVITLGTPHNGTALAHFGAGLNARQMRRGSDWLGALDAGEDMARRALFTSIFSHHDNIVAPQTSACLAGANNRPFGAIGHVALGRHPAILACVLEEIAQASAAPDAAAAPRAHGLN</sequence>
<dbReference type="GO" id="GO:0016787">
    <property type="term" value="F:hydrolase activity"/>
    <property type="evidence" value="ECO:0007669"/>
    <property type="project" value="UniProtKB-KW"/>
</dbReference>
<comment type="caution">
    <text evidence="3">The sequence shown here is derived from an EMBL/GenBank/DDBJ whole genome shotgun (WGS) entry which is preliminary data.</text>
</comment>
<reference evidence="3 4" key="1">
    <citation type="submission" date="2022-10" db="EMBL/GenBank/DDBJ databases">
        <title>Janthinobacterium sp. hw3 Genome sequencing.</title>
        <authorList>
            <person name="Park S."/>
        </authorList>
    </citation>
    <scope>NUCLEOTIDE SEQUENCE [LARGE SCALE GENOMIC DNA]</scope>
    <source>
        <strain evidence="4">hw3</strain>
    </source>
</reference>
<dbReference type="InterPro" id="IPR029058">
    <property type="entry name" value="AB_hydrolase_fold"/>
</dbReference>
<feature type="domain" description="AB hydrolase-1" evidence="2">
    <location>
        <begin position="113"/>
        <end position="212"/>
    </location>
</feature>
<keyword evidence="1" id="KW-1133">Transmembrane helix</keyword>
<keyword evidence="1" id="KW-0812">Transmembrane</keyword>
<gene>
    <name evidence="3" type="ORF">OIK44_21185</name>
</gene>
<proteinExistence type="predicted"/>
<dbReference type="EMBL" id="JAQQXR010000010">
    <property type="protein sequence ID" value="MDC8760108.1"/>
    <property type="molecule type" value="Genomic_DNA"/>
</dbReference>
<dbReference type="Pfam" id="PF00561">
    <property type="entry name" value="Abhydrolase_1"/>
    <property type="match status" value="1"/>
</dbReference>